<dbReference type="SUPFAM" id="SSF53335">
    <property type="entry name" value="S-adenosyl-L-methionine-dependent methyltransferases"/>
    <property type="match status" value="1"/>
</dbReference>
<organism evidence="3 4">
    <name type="scientific">Streptomyces coffeae</name>
    <dbReference type="NCBI Taxonomy" id="621382"/>
    <lineage>
        <taxon>Bacteria</taxon>
        <taxon>Bacillati</taxon>
        <taxon>Actinomycetota</taxon>
        <taxon>Actinomycetes</taxon>
        <taxon>Kitasatosporales</taxon>
        <taxon>Streptomycetaceae</taxon>
        <taxon>Streptomyces</taxon>
    </lineage>
</organism>
<feature type="domain" description="Methyltransferase type 11" evidence="2">
    <location>
        <begin position="80"/>
        <end position="177"/>
    </location>
</feature>
<name>A0ABS1NQL4_9ACTN</name>
<sequence>MSTDHAIEKKDMTDKMDTQPELVSDFYDVFTHMFLRFWGENFHYGYWLSDEDDSSVDVATDRLTDLLIEHLGLRPGQRMLDVGCGIGTPALRLAGTVEADITGVTINSGQAQEANARAAVVGLSHRVRFDHADAMALPYPDASFDVAWAFESLLHMERSRALAEMRRVLRPGGRLVIADTCQREPIRPEYQDILDDAKAKFAIVELPSIDDYRALITGAGLELDELLDVSEHTRRTLRIMADGASEHRSTLEEQFGDAARQLIEVLVHPMSALPEFGYLVATARKMP</sequence>
<dbReference type="InterPro" id="IPR029063">
    <property type="entry name" value="SAM-dependent_MTases_sf"/>
</dbReference>
<proteinExistence type="predicted"/>
<accession>A0ABS1NQL4</accession>
<dbReference type="Proteomes" id="UP000634229">
    <property type="component" value="Unassembled WGS sequence"/>
</dbReference>
<keyword evidence="4" id="KW-1185">Reference proteome</keyword>
<dbReference type="Pfam" id="PF08241">
    <property type="entry name" value="Methyltransf_11"/>
    <property type="match status" value="1"/>
</dbReference>
<dbReference type="RefSeq" id="WP_201882747.1">
    <property type="nucleotide sequence ID" value="NZ_JAERRF010000044.1"/>
</dbReference>
<dbReference type="PANTHER" id="PTHR44068">
    <property type="entry name" value="ZGC:194242"/>
    <property type="match status" value="1"/>
</dbReference>
<keyword evidence="1" id="KW-0808">Transferase</keyword>
<reference evidence="3 4" key="1">
    <citation type="submission" date="2021-01" db="EMBL/GenBank/DDBJ databases">
        <title>WGS of actinomycetes isolated from Thailand.</title>
        <authorList>
            <person name="Thawai C."/>
        </authorList>
    </citation>
    <scope>NUCLEOTIDE SEQUENCE [LARGE SCALE GENOMIC DNA]</scope>
    <source>
        <strain evidence="3 4">CA1R205</strain>
    </source>
</reference>
<comment type="caution">
    <text evidence="3">The sequence shown here is derived from an EMBL/GenBank/DDBJ whole genome shotgun (WGS) entry which is preliminary data.</text>
</comment>
<dbReference type="EMBL" id="JAERRF010000044">
    <property type="protein sequence ID" value="MBL1102380.1"/>
    <property type="molecule type" value="Genomic_DNA"/>
</dbReference>
<dbReference type="GO" id="GO:0032259">
    <property type="term" value="P:methylation"/>
    <property type="evidence" value="ECO:0007669"/>
    <property type="project" value="UniProtKB-KW"/>
</dbReference>
<gene>
    <name evidence="3" type="ORF">JK363_38350</name>
</gene>
<evidence type="ECO:0000313" key="3">
    <source>
        <dbReference type="EMBL" id="MBL1102380.1"/>
    </source>
</evidence>
<dbReference type="GO" id="GO:0008168">
    <property type="term" value="F:methyltransferase activity"/>
    <property type="evidence" value="ECO:0007669"/>
    <property type="project" value="UniProtKB-KW"/>
</dbReference>
<keyword evidence="3" id="KW-0489">Methyltransferase</keyword>
<dbReference type="Gene3D" id="3.40.50.150">
    <property type="entry name" value="Vaccinia Virus protein VP39"/>
    <property type="match status" value="1"/>
</dbReference>
<evidence type="ECO:0000313" key="4">
    <source>
        <dbReference type="Proteomes" id="UP000634229"/>
    </source>
</evidence>
<dbReference type="InterPro" id="IPR050447">
    <property type="entry name" value="Erg6_SMT_methyltransf"/>
</dbReference>
<dbReference type="CDD" id="cd02440">
    <property type="entry name" value="AdoMet_MTases"/>
    <property type="match status" value="1"/>
</dbReference>
<dbReference type="InterPro" id="IPR013216">
    <property type="entry name" value="Methyltransf_11"/>
</dbReference>
<evidence type="ECO:0000259" key="2">
    <source>
        <dbReference type="Pfam" id="PF08241"/>
    </source>
</evidence>
<protein>
    <submittedName>
        <fullName evidence="3">Methyltransferase domain-containing protein</fullName>
    </submittedName>
</protein>
<evidence type="ECO:0000256" key="1">
    <source>
        <dbReference type="ARBA" id="ARBA00022679"/>
    </source>
</evidence>
<dbReference type="PANTHER" id="PTHR44068:SF11">
    <property type="entry name" value="GERANYL DIPHOSPHATE 2-C-METHYLTRANSFERASE"/>
    <property type="match status" value="1"/>
</dbReference>